<sequence>MVKEAENEGIGWEGFVTKAKEEYRLKDPEQSHDRKRKIDIWFDNNKFSIKPTIFMEQRRRINALLEKANISSSSTEYTQRLLQSIDRGIRSALATRMGVSGSKLQEVASSVVIGHLTEYIKEQSMDDDDDDQDSDGHSPVPAKTKRTSKRKPAKKAKADVLLADANKEPTSV</sequence>
<evidence type="ECO:0000313" key="3">
    <source>
        <dbReference type="Proteomes" id="UP000016923"/>
    </source>
</evidence>
<feature type="compositionally biased region" description="Basic residues" evidence="1">
    <location>
        <begin position="143"/>
        <end position="155"/>
    </location>
</feature>
<name>S3BT45_OPHP1</name>
<reference evidence="2 3" key="1">
    <citation type="journal article" date="2013" name="BMC Genomics">
        <title>The genome and transcriptome of the pine saprophyte Ophiostoma piceae, and a comparison with the bark beetle-associated pine pathogen Grosmannia clavigera.</title>
        <authorList>
            <person name="Haridas S."/>
            <person name="Wang Y."/>
            <person name="Lim L."/>
            <person name="Massoumi Alamouti S."/>
            <person name="Jackman S."/>
            <person name="Docking R."/>
            <person name="Robertson G."/>
            <person name="Birol I."/>
            <person name="Bohlmann J."/>
            <person name="Breuil C."/>
        </authorList>
    </citation>
    <scope>NUCLEOTIDE SEQUENCE [LARGE SCALE GENOMIC DNA]</scope>
    <source>
        <strain evidence="2 3">UAMH 11346</strain>
    </source>
</reference>
<accession>S3BT45</accession>
<dbReference type="EMBL" id="KE148166">
    <property type="protein sequence ID" value="EPE03612.1"/>
    <property type="molecule type" value="Genomic_DNA"/>
</dbReference>
<proteinExistence type="predicted"/>
<protein>
    <submittedName>
        <fullName evidence="2">Uncharacterized protein</fullName>
    </submittedName>
</protein>
<feature type="region of interest" description="Disordered" evidence="1">
    <location>
        <begin position="124"/>
        <end position="172"/>
    </location>
</feature>
<keyword evidence="3" id="KW-1185">Reference proteome</keyword>
<dbReference type="AlphaFoldDB" id="S3BT45"/>
<dbReference type="VEuPathDB" id="FungiDB:F503_01870"/>
<evidence type="ECO:0000256" key="1">
    <source>
        <dbReference type="SAM" id="MobiDB-lite"/>
    </source>
</evidence>
<evidence type="ECO:0000313" key="2">
    <source>
        <dbReference type="EMBL" id="EPE03612.1"/>
    </source>
</evidence>
<gene>
    <name evidence="2" type="ORF">F503_01870</name>
</gene>
<dbReference type="Proteomes" id="UP000016923">
    <property type="component" value="Unassembled WGS sequence"/>
</dbReference>
<organism evidence="2 3">
    <name type="scientific">Ophiostoma piceae (strain UAMH 11346)</name>
    <name type="common">Sap stain fungus</name>
    <dbReference type="NCBI Taxonomy" id="1262450"/>
    <lineage>
        <taxon>Eukaryota</taxon>
        <taxon>Fungi</taxon>
        <taxon>Dikarya</taxon>
        <taxon>Ascomycota</taxon>
        <taxon>Pezizomycotina</taxon>
        <taxon>Sordariomycetes</taxon>
        <taxon>Sordariomycetidae</taxon>
        <taxon>Ophiostomatales</taxon>
        <taxon>Ophiostomataceae</taxon>
        <taxon>Ophiostoma</taxon>
    </lineage>
</organism>
<dbReference type="HOGENOM" id="CLU_1555728_0_0_1"/>